<keyword evidence="10 17" id="KW-0520">NAD</keyword>
<comment type="similarity">
    <text evidence="3 19">In the N-terminal section; belongs to the NnrE/AIBP family.</text>
</comment>
<evidence type="ECO:0000256" key="5">
    <source>
        <dbReference type="ARBA" id="ARBA00022723"/>
    </source>
</evidence>
<dbReference type="PANTHER" id="PTHR12592:SF0">
    <property type="entry name" value="ATP-DEPENDENT (S)-NAD(P)H-HYDRATE DEHYDRATASE"/>
    <property type="match status" value="1"/>
</dbReference>
<dbReference type="PIRSF" id="PIRSF017184">
    <property type="entry name" value="Nnr"/>
    <property type="match status" value="1"/>
</dbReference>
<dbReference type="PROSITE" id="PS51383">
    <property type="entry name" value="YJEF_C_3"/>
    <property type="match status" value="1"/>
</dbReference>
<feature type="binding site" evidence="18">
    <location>
        <position position="158"/>
    </location>
    <ligand>
        <name>(6S)-NADPHX</name>
        <dbReference type="ChEBI" id="CHEBI:64076"/>
    </ligand>
</feature>
<evidence type="ECO:0000256" key="1">
    <source>
        <dbReference type="ARBA" id="ARBA00000013"/>
    </source>
</evidence>
<comment type="function">
    <text evidence="14 19">Bifunctional enzyme that catalyzes the epimerization of the S- and R-forms of NAD(P)HX and the dehydration of the S-form of NAD(P)HX at the expense of ADP, which is converted to AMP. This allows the repair of both epimers of NAD(P)HX, a damaged form of NAD(P)H that is a result of enzymatic or heat-dependent hydration.</text>
</comment>
<comment type="similarity">
    <text evidence="18">Belongs to the NnrE/AIBP family.</text>
</comment>
<dbReference type="InterPro" id="IPR000631">
    <property type="entry name" value="CARKD"/>
</dbReference>
<keyword evidence="23" id="KW-1185">Reference proteome</keyword>
<evidence type="ECO:0000313" key="23">
    <source>
        <dbReference type="Proteomes" id="UP001556709"/>
    </source>
</evidence>
<protein>
    <recommendedName>
        <fullName evidence="19">Bifunctional NAD(P)H-hydrate repair enzyme</fullName>
    </recommendedName>
    <alternativeName>
        <fullName evidence="19">Nicotinamide nucleotide repair protein</fullName>
    </alternativeName>
    <domain>
        <recommendedName>
            <fullName evidence="19">ADP-dependent (S)-NAD(P)H-hydrate dehydratase</fullName>
            <ecNumber evidence="19">4.2.1.136</ecNumber>
        </recommendedName>
        <alternativeName>
            <fullName evidence="19">ADP-dependent NAD(P)HX dehydratase</fullName>
        </alternativeName>
    </domain>
    <domain>
        <recommendedName>
            <fullName evidence="19">NAD(P)H-hydrate epimerase</fullName>
            <ecNumber evidence="19">5.1.99.6</ecNumber>
        </recommendedName>
    </domain>
</protein>
<feature type="binding site" evidence="17">
    <location>
        <begin position="404"/>
        <end position="408"/>
    </location>
    <ligand>
        <name>AMP</name>
        <dbReference type="ChEBI" id="CHEBI:456215"/>
    </ligand>
</feature>
<feature type="binding site" evidence="18">
    <location>
        <position position="125"/>
    </location>
    <ligand>
        <name>K(+)</name>
        <dbReference type="ChEBI" id="CHEBI:29103"/>
    </ligand>
</feature>
<sequence>MSELPQALYTPEQVRELDRRAIEDHAIPGGVLMARAGRAAWRLIRQRFPDARRLLVLCGGGNNGGDGYVIARHAAEAGLAVTLCPFAESSALGGDARRTADQALTAISPTPFTSQCLAETDLVVDALLGTGLDRPVSGPMADAIEAVNASPCPVVAVDVPSGLNARTGQVMGVAIGAALTPTFIGLKQGLFTGQAADCVGEVVFDDLHVPAAVYDGIEPPAQRLGPTALAGALPRRPRTAHKGAFGHVLVIGGDHGMGGAVRIAAEAAARSGAGLTSVATRAGHVPALIGARPELMVHGLEQPGDLSLLRSRADVLAVGPGLGQAEWGRAVFEAARDGDRPLVVDADGLNWLARAPERRDDWVLTPHPGEAARLLDTDVAAINRDRFAAVRAIADQYGGVAVLKGAGTLISDGRGCDVCTEGNPGMASGGMGDALTGVIAGLLAQGLTPAAAASRGVVAHARAADRAAVDGERGLLAGDVLEALRGVVNP</sequence>
<evidence type="ECO:0000256" key="12">
    <source>
        <dbReference type="ARBA" id="ARBA00023239"/>
    </source>
</evidence>
<dbReference type="Pfam" id="PF03853">
    <property type="entry name" value="YjeF_N"/>
    <property type="match status" value="1"/>
</dbReference>
<keyword evidence="7 17" id="KW-0067">ATP-binding</keyword>
<dbReference type="Proteomes" id="UP001556709">
    <property type="component" value="Unassembled WGS sequence"/>
</dbReference>
<feature type="domain" description="YjeF C-terminal" evidence="20">
    <location>
        <begin position="225"/>
        <end position="490"/>
    </location>
</feature>
<feature type="binding site" evidence="17">
    <location>
        <position position="321"/>
    </location>
    <ligand>
        <name>(6S)-NADPHX</name>
        <dbReference type="ChEBI" id="CHEBI:64076"/>
    </ligand>
</feature>
<evidence type="ECO:0000256" key="3">
    <source>
        <dbReference type="ARBA" id="ARBA00006001"/>
    </source>
</evidence>
<dbReference type="SUPFAM" id="SSF53613">
    <property type="entry name" value="Ribokinase-like"/>
    <property type="match status" value="1"/>
</dbReference>
<evidence type="ECO:0000259" key="21">
    <source>
        <dbReference type="PROSITE" id="PS51385"/>
    </source>
</evidence>
<dbReference type="Gene3D" id="3.40.50.10260">
    <property type="entry name" value="YjeF N-terminal domain"/>
    <property type="match status" value="1"/>
</dbReference>
<comment type="cofactor">
    <cofactor evidence="18 19">
        <name>K(+)</name>
        <dbReference type="ChEBI" id="CHEBI:29103"/>
    </cofactor>
    <text evidence="18 19">Binds 1 potassium ion per subunit.</text>
</comment>
<feature type="binding site" evidence="18">
    <location>
        <position position="63"/>
    </location>
    <ligand>
        <name>K(+)</name>
        <dbReference type="ChEBI" id="CHEBI:29103"/>
    </ligand>
</feature>
<feature type="binding site" evidence="18">
    <location>
        <begin position="129"/>
        <end position="135"/>
    </location>
    <ligand>
        <name>(6S)-NADPHX</name>
        <dbReference type="ChEBI" id="CHEBI:64076"/>
    </ligand>
</feature>
<comment type="cofactor">
    <cofactor evidence="17">
        <name>Mg(2+)</name>
        <dbReference type="ChEBI" id="CHEBI:18420"/>
    </cofactor>
</comment>
<dbReference type="EMBL" id="JBAKFM010000002">
    <property type="protein sequence ID" value="MEX0468931.1"/>
    <property type="molecule type" value="Genomic_DNA"/>
</dbReference>
<evidence type="ECO:0000313" key="22">
    <source>
        <dbReference type="EMBL" id="MEX0468931.1"/>
    </source>
</evidence>
<dbReference type="PANTHER" id="PTHR12592">
    <property type="entry name" value="ATP-DEPENDENT (S)-NAD(P)H-HYDRATE DEHYDRATASE FAMILY MEMBER"/>
    <property type="match status" value="1"/>
</dbReference>
<proteinExistence type="inferred from homology"/>
<keyword evidence="12 17" id="KW-0456">Lyase</keyword>
<evidence type="ECO:0000256" key="19">
    <source>
        <dbReference type="PIRNR" id="PIRNR017184"/>
    </source>
</evidence>
<comment type="similarity">
    <text evidence="4 19">In the C-terminal section; belongs to the NnrD/CARKD family.</text>
</comment>
<evidence type="ECO:0000256" key="7">
    <source>
        <dbReference type="ARBA" id="ARBA00022840"/>
    </source>
</evidence>
<evidence type="ECO:0000256" key="16">
    <source>
        <dbReference type="ARBA" id="ARBA00049209"/>
    </source>
</evidence>
<gene>
    <name evidence="18" type="primary">nnrE</name>
    <name evidence="17" type="synonym">nnrD</name>
    <name evidence="22" type="ORF">V6X73_04195</name>
</gene>
<keyword evidence="11 18" id="KW-0413">Isomerase</keyword>
<dbReference type="InterPro" id="IPR029056">
    <property type="entry name" value="Ribokinase-like"/>
</dbReference>
<evidence type="ECO:0000259" key="20">
    <source>
        <dbReference type="PROSITE" id="PS51383"/>
    </source>
</evidence>
<dbReference type="CDD" id="cd01171">
    <property type="entry name" value="YXKO-related"/>
    <property type="match status" value="1"/>
</dbReference>
<keyword evidence="13" id="KW-0511">Multifunctional enzyme</keyword>
<keyword evidence="8 17" id="KW-0521">NADP</keyword>
<dbReference type="InterPro" id="IPR036652">
    <property type="entry name" value="YjeF_N_dom_sf"/>
</dbReference>
<keyword evidence="6 17" id="KW-0547">Nucleotide-binding</keyword>
<organism evidence="22 23">
    <name type="scientific">Spiribacter pallidus</name>
    <dbReference type="NCBI Taxonomy" id="1987936"/>
    <lineage>
        <taxon>Bacteria</taxon>
        <taxon>Pseudomonadati</taxon>
        <taxon>Pseudomonadota</taxon>
        <taxon>Gammaproteobacteria</taxon>
        <taxon>Chromatiales</taxon>
        <taxon>Ectothiorhodospiraceae</taxon>
        <taxon>Spiribacter</taxon>
    </lineage>
</organism>
<evidence type="ECO:0000256" key="2">
    <source>
        <dbReference type="ARBA" id="ARBA00000909"/>
    </source>
</evidence>
<evidence type="ECO:0000256" key="4">
    <source>
        <dbReference type="ARBA" id="ARBA00009524"/>
    </source>
</evidence>
<feature type="domain" description="YjeF N-terminal" evidence="21">
    <location>
        <begin position="14"/>
        <end position="215"/>
    </location>
</feature>
<comment type="catalytic activity">
    <reaction evidence="1 18 19">
        <text>(6R)-NADHX = (6S)-NADHX</text>
        <dbReference type="Rhea" id="RHEA:32215"/>
        <dbReference type="ChEBI" id="CHEBI:64074"/>
        <dbReference type="ChEBI" id="CHEBI:64075"/>
        <dbReference type="EC" id="5.1.99.6"/>
    </reaction>
</comment>
<evidence type="ECO:0000256" key="11">
    <source>
        <dbReference type="ARBA" id="ARBA00023235"/>
    </source>
</evidence>
<comment type="catalytic activity">
    <reaction evidence="15 17 19">
        <text>(6S)-NADHX + ADP = AMP + phosphate + NADH + H(+)</text>
        <dbReference type="Rhea" id="RHEA:32223"/>
        <dbReference type="ChEBI" id="CHEBI:15378"/>
        <dbReference type="ChEBI" id="CHEBI:43474"/>
        <dbReference type="ChEBI" id="CHEBI:57945"/>
        <dbReference type="ChEBI" id="CHEBI:64074"/>
        <dbReference type="ChEBI" id="CHEBI:456215"/>
        <dbReference type="ChEBI" id="CHEBI:456216"/>
        <dbReference type="EC" id="4.2.1.136"/>
    </reaction>
</comment>
<evidence type="ECO:0000256" key="9">
    <source>
        <dbReference type="ARBA" id="ARBA00022958"/>
    </source>
</evidence>
<evidence type="ECO:0000256" key="14">
    <source>
        <dbReference type="ARBA" id="ARBA00025153"/>
    </source>
</evidence>
<evidence type="ECO:0000256" key="6">
    <source>
        <dbReference type="ARBA" id="ARBA00022741"/>
    </source>
</evidence>
<keyword evidence="5 18" id="KW-0479">Metal-binding</keyword>
<dbReference type="Pfam" id="PF01256">
    <property type="entry name" value="Carb_kinase"/>
    <property type="match status" value="1"/>
</dbReference>
<evidence type="ECO:0000256" key="8">
    <source>
        <dbReference type="ARBA" id="ARBA00022857"/>
    </source>
</evidence>
<evidence type="ECO:0000256" key="13">
    <source>
        <dbReference type="ARBA" id="ARBA00023268"/>
    </source>
</evidence>
<evidence type="ECO:0000256" key="17">
    <source>
        <dbReference type="HAMAP-Rule" id="MF_01965"/>
    </source>
</evidence>
<dbReference type="EC" id="5.1.99.6" evidence="19"/>
<dbReference type="NCBIfam" id="TIGR00197">
    <property type="entry name" value="yjeF_nterm"/>
    <property type="match status" value="1"/>
</dbReference>
<comment type="catalytic activity">
    <reaction evidence="2 18 19">
        <text>(6R)-NADPHX = (6S)-NADPHX</text>
        <dbReference type="Rhea" id="RHEA:32227"/>
        <dbReference type="ChEBI" id="CHEBI:64076"/>
        <dbReference type="ChEBI" id="CHEBI:64077"/>
        <dbReference type="EC" id="5.1.99.6"/>
    </reaction>
</comment>
<comment type="subunit">
    <text evidence="17">Homotetramer.</text>
</comment>
<dbReference type="SUPFAM" id="SSF64153">
    <property type="entry name" value="YjeF N-terminal domain-like"/>
    <property type="match status" value="1"/>
</dbReference>
<dbReference type="RefSeq" id="WP_367958850.1">
    <property type="nucleotide sequence ID" value="NZ_JBAKFK010000002.1"/>
</dbReference>
<name>A0ABV3TE18_9GAMM</name>
<dbReference type="EC" id="4.2.1.136" evidence="19"/>
<dbReference type="InterPro" id="IPR004443">
    <property type="entry name" value="YjeF_N_dom"/>
</dbReference>
<dbReference type="Gene3D" id="3.40.1190.20">
    <property type="match status" value="1"/>
</dbReference>
<keyword evidence="9 18" id="KW-0630">Potassium</keyword>
<comment type="caution">
    <text evidence="22">The sequence shown here is derived from an EMBL/GenBank/DDBJ whole genome shotgun (WGS) entry which is preliminary data.</text>
</comment>
<dbReference type="NCBIfam" id="TIGR00196">
    <property type="entry name" value="yjeF_cterm"/>
    <property type="match status" value="1"/>
</dbReference>
<reference evidence="22 23" key="1">
    <citation type="submission" date="2024-02" db="EMBL/GenBank/DDBJ databases">
        <title>New especies of Spiribacter isolated from saline water.</title>
        <authorList>
            <person name="Leon M.J."/>
            <person name="De La Haba R."/>
            <person name="Sanchez-Porro C."/>
            <person name="Ventosa A."/>
        </authorList>
    </citation>
    <scope>NUCLEOTIDE SEQUENCE [LARGE SCALE GENOMIC DNA]</scope>
    <source>
        <strain evidence="23">ag22IC6-390</strain>
    </source>
</reference>
<feature type="binding site" evidence="17">
    <location>
        <position position="260"/>
    </location>
    <ligand>
        <name>(6S)-NADPHX</name>
        <dbReference type="ChEBI" id="CHEBI:64076"/>
    </ligand>
</feature>
<feature type="binding site" evidence="17">
    <location>
        <position position="433"/>
    </location>
    <ligand>
        <name>(6S)-NADPHX</name>
        <dbReference type="ChEBI" id="CHEBI:64076"/>
    </ligand>
</feature>
<accession>A0ABV3TE18</accession>
<dbReference type="PROSITE" id="PS51385">
    <property type="entry name" value="YJEF_N"/>
    <property type="match status" value="1"/>
</dbReference>
<evidence type="ECO:0000256" key="15">
    <source>
        <dbReference type="ARBA" id="ARBA00048238"/>
    </source>
</evidence>
<dbReference type="InterPro" id="IPR030677">
    <property type="entry name" value="Nnr"/>
</dbReference>
<comment type="caution">
    <text evidence="18">Lacks conserved residue(s) required for the propagation of feature annotation.</text>
</comment>
<dbReference type="HAMAP" id="MF_01965">
    <property type="entry name" value="NADHX_dehydratase"/>
    <property type="match status" value="1"/>
</dbReference>
<evidence type="ECO:0000256" key="18">
    <source>
        <dbReference type="HAMAP-Rule" id="MF_01966"/>
    </source>
</evidence>
<feature type="binding site" evidence="18">
    <location>
        <position position="161"/>
    </location>
    <ligand>
        <name>K(+)</name>
        <dbReference type="ChEBI" id="CHEBI:29103"/>
    </ligand>
</feature>
<evidence type="ECO:0000256" key="10">
    <source>
        <dbReference type="ARBA" id="ARBA00023027"/>
    </source>
</evidence>
<comment type="catalytic activity">
    <reaction evidence="16 17 19">
        <text>(6S)-NADPHX + ADP = AMP + phosphate + NADPH + H(+)</text>
        <dbReference type="Rhea" id="RHEA:32235"/>
        <dbReference type="ChEBI" id="CHEBI:15378"/>
        <dbReference type="ChEBI" id="CHEBI:43474"/>
        <dbReference type="ChEBI" id="CHEBI:57783"/>
        <dbReference type="ChEBI" id="CHEBI:64076"/>
        <dbReference type="ChEBI" id="CHEBI:456215"/>
        <dbReference type="ChEBI" id="CHEBI:456216"/>
        <dbReference type="EC" id="4.2.1.136"/>
    </reaction>
</comment>
<comment type="similarity">
    <text evidence="17">Belongs to the NnrD/CARKD family.</text>
</comment>
<feature type="binding site" evidence="18">
    <location>
        <begin position="62"/>
        <end position="66"/>
    </location>
    <ligand>
        <name>(6S)-NADPHX</name>
        <dbReference type="ChEBI" id="CHEBI:64076"/>
    </ligand>
</feature>
<comment type="function">
    <text evidence="17">Catalyzes the dehydration of the S-form of NAD(P)HX at the expense of ADP, which is converted to AMP. Together with NAD(P)HX epimerase, which catalyzes the epimerization of the S- and R-forms, the enzyme allows the repair of both epimers of NAD(P)HX, a damaged form of NAD(P)H that is a result of enzymatic or heat-dependent hydration.</text>
</comment>
<feature type="binding site" evidence="17">
    <location>
        <position position="432"/>
    </location>
    <ligand>
        <name>AMP</name>
        <dbReference type="ChEBI" id="CHEBI:456215"/>
    </ligand>
</feature>
<dbReference type="HAMAP" id="MF_01966">
    <property type="entry name" value="NADHX_epimerase"/>
    <property type="match status" value="1"/>
</dbReference>
<comment type="function">
    <text evidence="18">Catalyzes the epimerization of the S- and R-forms of NAD(P)HX, a damaged form of NAD(P)H that is a result of enzymatic or heat-dependent hydration. This is a prerequisite for the S-specific NAD(P)H-hydrate dehydratase to allow the repair of both epimers of NAD(P)HX.</text>
</comment>
<feature type="binding site" evidence="17">
    <location>
        <position position="367"/>
    </location>
    <ligand>
        <name>(6S)-NADPHX</name>
        <dbReference type="ChEBI" id="CHEBI:64076"/>
    </ligand>
</feature>